<organism evidence="1 2">
    <name type="scientific">Botrytis deweyae</name>
    <dbReference type="NCBI Taxonomy" id="2478750"/>
    <lineage>
        <taxon>Eukaryota</taxon>
        <taxon>Fungi</taxon>
        <taxon>Dikarya</taxon>
        <taxon>Ascomycota</taxon>
        <taxon>Pezizomycotina</taxon>
        <taxon>Leotiomycetes</taxon>
        <taxon>Helotiales</taxon>
        <taxon>Sclerotiniaceae</taxon>
        <taxon>Botrytis</taxon>
    </lineage>
</organism>
<name>A0ABQ7IXN2_9HELO</name>
<dbReference type="Proteomes" id="UP000783213">
    <property type="component" value="Unassembled WGS sequence"/>
</dbReference>
<gene>
    <name evidence="1" type="ORF">EAE98_002609</name>
</gene>
<dbReference type="GeneID" id="62229383"/>
<dbReference type="EMBL" id="RCSX01000004">
    <property type="protein sequence ID" value="KAF7936390.1"/>
    <property type="molecule type" value="Genomic_DNA"/>
</dbReference>
<proteinExistence type="predicted"/>
<sequence length="83" mass="8857">MEETAAAVAAEGITVQEFTNRAAVANYNNAVAQCKTRAAELLAAEAEFRALASLHGDFNGIDNGSSSTNRDMVKDYWESLISS</sequence>
<keyword evidence="2" id="KW-1185">Reference proteome</keyword>
<evidence type="ECO:0000313" key="2">
    <source>
        <dbReference type="Proteomes" id="UP000783213"/>
    </source>
</evidence>
<reference evidence="1 2" key="1">
    <citation type="journal article" date="2020" name="Genome Biol. Evol.">
        <title>Comparative genomics of Sclerotiniaceae.</title>
        <authorList>
            <person name="Valero Jimenez C.A."/>
            <person name="Steentjes M."/>
            <person name="Scholten O.E."/>
            <person name="Van Kan J.A.L."/>
        </authorList>
    </citation>
    <scope>NUCLEOTIDE SEQUENCE [LARGE SCALE GENOMIC DNA]</scope>
    <source>
        <strain evidence="1 2">B1</strain>
    </source>
</reference>
<protein>
    <submittedName>
        <fullName evidence="1">Uncharacterized protein</fullName>
    </submittedName>
</protein>
<evidence type="ECO:0000313" key="1">
    <source>
        <dbReference type="EMBL" id="KAF7936390.1"/>
    </source>
</evidence>
<comment type="caution">
    <text evidence="1">The sequence shown here is derived from an EMBL/GenBank/DDBJ whole genome shotgun (WGS) entry which is preliminary data.</text>
</comment>
<dbReference type="RefSeq" id="XP_038813968.1">
    <property type="nucleotide sequence ID" value="XM_038950229.1"/>
</dbReference>
<accession>A0ABQ7IXN2</accession>